<comment type="caution">
    <text evidence="2">The sequence shown here is derived from an EMBL/GenBank/DDBJ whole genome shotgun (WGS) entry which is preliminary data.</text>
</comment>
<dbReference type="AlphaFoldDB" id="A0A087CPP6"/>
<dbReference type="Proteomes" id="UP000029078">
    <property type="component" value="Unassembled WGS sequence"/>
</dbReference>
<gene>
    <name evidence="2" type="ORF">BRUM_1910</name>
</gene>
<evidence type="ECO:0000256" key="1">
    <source>
        <dbReference type="SAM" id="MobiDB-lite"/>
    </source>
</evidence>
<feature type="region of interest" description="Disordered" evidence="1">
    <location>
        <begin position="48"/>
        <end position="67"/>
    </location>
</feature>
<organism evidence="2 3">
    <name type="scientific">Bifidobacterium ruminantium</name>
    <dbReference type="NCBI Taxonomy" id="78346"/>
    <lineage>
        <taxon>Bacteria</taxon>
        <taxon>Bacillati</taxon>
        <taxon>Actinomycetota</taxon>
        <taxon>Actinomycetes</taxon>
        <taxon>Bifidobacteriales</taxon>
        <taxon>Bifidobacteriaceae</taxon>
        <taxon>Bifidobacterium</taxon>
    </lineage>
</organism>
<sequence length="67" mass="7707">MAQSVYSKTERDYMNNRKPDNMSSKDWDLEITQFLMNRDWACRTPGGWGMTSKTVGHPNGTNPNPIK</sequence>
<feature type="compositionally biased region" description="Polar residues" evidence="1">
    <location>
        <begin position="51"/>
        <end position="67"/>
    </location>
</feature>
<dbReference type="EMBL" id="JGZL01000018">
    <property type="protein sequence ID" value="KFI85246.1"/>
    <property type="molecule type" value="Genomic_DNA"/>
</dbReference>
<accession>A0A087CPP6</accession>
<keyword evidence="3" id="KW-1185">Reference proteome</keyword>
<evidence type="ECO:0000313" key="2">
    <source>
        <dbReference type="EMBL" id="KFI85246.1"/>
    </source>
</evidence>
<feature type="region of interest" description="Disordered" evidence="1">
    <location>
        <begin position="1"/>
        <end position="24"/>
    </location>
</feature>
<reference evidence="2 3" key="1">
    <citation type="submission" date="2014-03" db="EMBL/GenBank/DDBJ databases">
        <title>Genomics of Bifidobacteria.</title>
        <authorList>
            <person name="Ventura M."/>
            <person name="Milani C."/>
            <person name="Lugli G.A."/>
        </authorList>
    </citation>
    <scope>NUCLEOTIDE SEQUENCE [LARGE SCALE GENOMIC DNA]</scope>
    <source>
        <strain evidence="2 3">LMG 21811</strain>
    </source>
</reference>
<feature type="compositionally biased region" description="Basic and acidic residues" evidence="1">
    <location>
        <begin position="8"/>
        <end position="24"/>
    </location>
</feature>
<name>A0A087CPP6_BIFRU</name>
<protein>
    <submittedName>
        <fullName evidence="2">Uncharacterized protein</fullName>
    </submittedName>
</protein>
<evidence type="ECO:0000313" key="3">
    <source>
        <dbReference type="Proteomes" id="UP000029078"/>
    </source>
</evidence>
<proteinExistence type="predicted"/>